<proteinExistence type="inferred from homology"/>
<dbReference type="InterPro" id="IPR008560">
    <property type="entry name" value="DUF842_euk"/>
</dbReference>
<comment type="similarity">
    <text evidence="1">Belongs to the FAM136 family.</text>
</comment>
<accession>A0A8S1CC06</accession>
<gene>
    <name evidence="2" type="ORF">CLODIP_2_CD15501</name>
</gene>
<dbReference type="PANTHER" id="PTHR21096:SF0">
    <property type="entry name" value="PROTEIN FAM136A"/>
    <property type="match status" value="1"/>
</dbReference>
<evidence type="ECO:0000313" key="3">
    <source>
        <dbReference type="Proteomes" id="UP000494165"/>
    </source>
</evidence>
<protein>
    <recommendedName>
        <fullName evidence="4">Protein FAM136A</fullName>
    </recommendedName>
</protein>
<dbReference type="OrthoDB" id="9975421at2759"/>
<dbReference type="PANTHER" id="PTHR21096">
    <property type="entry name" value="PROTEIN FAM136A"/>
    <property type="match status" value="1"/>
</dbReference>
<dbReference type="AlphaFoldDB" id="A0A8S1CC06"/>
<dbReference type="EMBL" id="CADEPI010000010">
    <property type="protein sequence ID" value="CAB3362919.1"/>
    <property type="molecule type" value="Genomic_DNA"/>
</dbReference>
<keyword evidence="3" id="KW-1185">Reference proteome</keyword>
<dbReference type="GO" id="GO:0005737">
    <property type="term" value="C:cytoplasm"/>
    <property type="evidence" value="ECO:0007669"/>
    <property type="project" value="TreeGrafter"/>
</dbReference>
<reference evidence="2 3" key="1">
    <citation type="submission" date="2020-04" db="EMBL/GenBank/DDBJ databases">
        <authorList>
            <person name="Alioto T."/>
            <person name="Alioto T."/>
            <person name="Gomez Garrido J."/>
        </authorList>
    </citation>
    <scope>NUCLEOTIDE SEQUENCE [LARGE SCALE GENOMIC DNA]</scope>
</reference>
<organism evidence="2 3">
    <name type="scientific">Cloeon dipterum</name>
    <dbReference type="NCBI Taxonomy" id="197152"/>
    <lineage>
        <taxon>Eukaryota</taxon>
        <taxon>Metazoa</taxon>
        <taxon>Ecdysozoa</taxon>
        <taxon>Arthropoda</taxon>
        <taxon>Hexapoda</taxon>
        <taxon>Insecta</taxon>
        <taxon>Pterygota</taxon>
        <taxon>Palaeoptera</taxon>
        <taxon>Ephemeroptera</taxon>
        <taxon>Pisciforma</taxon>
        <taxon>Baetidae</taxon>
        <taxon>Cloeon</taxon>
    </lineage>
</organism>
<sequence length="143" mass="16356">MVDRQRARVEDAMKKFIDDLDRSQLRKMQADMHKCAARCCEDTSSPLERVHGCVEDCSIPLSYAQKYVQTEIGGFQDRLQRCVMQCNDDIRDKMGPNPSESEASRYTGEFEVCATKCVDKNLEVLSKMFDSVKKNLLKGSYPN</sequence>
<dbReference type="Pfam" id="PF05811">
    <property type="entry name" value="DUF842"/>
    <property type="match status" value="1"/>
</dbReference>
<evidence type="ECO:0000313" key="2">
    <source>
        <dbReference type="EMBL" id="CAB3362919.1"/>
    </source>
</evidence>
<name>A0A8S1CC06_9INSE</name>
<comment type="caution">
    <text evidence="2">The sequence shown here is derived from an EMBL/GenBank/DDBJ whole genome shotgun (WGS) entry which is preliminary data.</text>
</comment>
<evidence type="ECO:0008006" key="4">
    <source>
        <dbReference type="Google" id="ProtNLM"/>
    </source>
</evidence>
<evidence type="ECO:0000256" key="1">
    <source>
        <dbReference type="ARBA" id="ARBA00009952"/>
    </source>
</evidence>
<dbReference type="Proteomes" id="UP000494165">
    <property type="component" value="Unassembled WGS sequence"/>
</dbReference>